<evidence type="ECO:0000313" key="3">
    <source>
        <dbReference type="Proteomes" id="UP000236151"/>
    </source>
</evidence>
<gene>
    <name evidence="2" type="ORF">CDQ84_06095</name>
</gene>
<accession>A0A2K2FP29</accession>
<comment type="caution">
    <text evidence="2">The sequence shown here is derived from an EMBL/GenBank/DDBJ whole genome shotgun (WGS) entry which is preliminary data.</text>
</comment>
<keyword evidence="3" id="KW-1185">Reference proteome</keyword>
<dbReference type="KEGG" id="cthd:CDO33_03740"/>
<reference evidence="2 3" key="1">
    <citation type="submission" date="2017-06" db="EMBL/GenBank/DDBJ databases">
        <title>Investigating the central metabolism of Clostridium thermosuccinogenes.</title>
        <authorList>
            <person name="Koendjbiharie J.G."/>
            <person name="van Kranenburg R."/>
        </authorList>
    </citation>
    <scope>NUCLEOTIDE SEQUENCE [LARGE SCALE GENOMIC DNA]</scope>
    <source>
        <strain evidence="2 3">DSM 5806</strain>
    </source>
</reference>
<proteinExistence type="predicted"/>
<dbReference type="GO" id="GO:0015074">
    <property type="term" value="P:DNA integration"/>
    <property type="evidence" value="ECO:0007669"/>
    <property type="project" value="InterPro"/>
</dbReference>
<dbReference type="Pfam" id="PF13333">
    <property type="entry name" value="rve_2"/>
    <property type="match status" value="1"/>
</dbReference>
<evidence type="ECO:0000313" key="2">
    <source>
        <dbReference type="EMBL" id="PNU00514.1"/>
    </source>
</evidence>
<dbReference type="AlphaFoldDB" id="A0A2K2FP29"/>
<feature type="domain" description="Integrase catalytic" evidence="1">
    <location>
        <begin position="9"/>
        <end position="42"/>
    </location>
</feature>
<dbReference type="EMBL" id="NIOJ01000010">
    <property type="protein sequence ID" value="PNU00514.1"/>
    <property type="molecule type" value="Genomic_DNA"/>
</dbReference>
<organism evidence="2 3">
    <name type="scientific">Clostridium thermosuccinogenes</name>
    <dbReference type="NCBI Taxonomy" id="84032"/>
    <lineage>
        <taxon>Bacteria</taxon>
        <taxon>Bacillati</taxon>
        <taxon>Bacillota</taxon>
        <taxon>Clostridia</taxon>
        <taxon>Eubacteriales</taxon>
        <taxon>Clostridiaceae</taxon>
        <taxon>Clostridium</taxon>
    </lineage>
</organism>
<dbReference type="InterPro" id="IPR001584">
    <property type="entry name" value="Integrase_cat-core"/>
</dbReference>
<sequence>MWYNFRVALTQFIGILNEYLVWYNETRIKISLGNMSPLEYRRSLGLAV</sequence>
<name>A0A2K2FP29_9CLOT</name>
<protein>
    <recommendedName>
        <fullName evidence="1">Integrase catalytic domain-containing protein</fullName>
    </recommendedName>
</protein>
<dbReference type="Proteomes" id="UP000236151">
    <property type="component" value="Unassembled WGS sequence"/>
</dbReference>
<evidence type="ECO:0000259" key="1">
    <source>
        <dbReference type="Pfam" id="PF13333"/>
    </source>
</evidence>